<organism evidence="2 3">
    <name type="scientific">Mycena indigotica</name>
    <dbReference type="NCBI Taxonomy" id="2126181"/>
    <lineage>
        <taxon>Eukaryota</taxon>
        <taxon>Fungi</taxon>
        <taxon>Dikarya</taxon>
        <taxon>Basidiomycota</taxon>
        <taxon>Agaricomycotina</taxon>
        <taxon>Agaricomycetes</taxon>
        <taxon>Agaricomycetidae</taxon>
        <taxon>Agaricales</taxon>
        <taxon>Marasmiineae</taxon>
        <taxon>Mycenaceae</taxon>
        <taxon>Mycena</taxon>
    </lineage>
</organism>
<gene>
    <name evidence="2" type="ORF">MIND_00011800</name>
</gene>
<dbReference type="EMBL" id="JACAZF010000001">
    <property type="protein sequence ID" value="KAF7314977.1"/>
    <property type="molecule type" value="Genomic_DNA"/>
</dbReference>
<evidence type="ECO:0000259" key="1">
    <source>
        <dbReference type="Pfam" id="PF20236"/>
    </source>
</evidence>
<proteinExistence type="predicted"/>
<keyword evidence="3" id="KW-1185">Reference proteome</keyword>
<dbReference type="OrthoDB" id="3360976at2759"/>
<reference evidence="2" key="1">
    <citation type="submission" date="2020-05" db="EMBL/GenBank/DDBJ databases">
        <title>Mycena genomes resolve the evolution of fungal bioluminescence.</title>
        <authorList>
            <person name="Tsai I.J."/>
        </authorList>
    </citation>
    <scope>NUCLEOTIDE SEQUENCE</scope>
    <source>
        <strain evidence="2">171206Taipei</strain>
    </source>
</reference>
<sequence>MLIHVSKWITRPFGTCYHHIRLTRCLLLPNPRGANTMFLVLTTPSTSNTTYTNEFGVPQYQVDTRSTRANRTSFIRRVSQRQSTASPHSDLDVFAINTPQRSAAIDVATIRWNIVKSTVIDFGGKERQTKHWLKREDVSYGFSPRVMTARDGREYRWTQNPETSELQFRTNNTQDVLVARFHAEKELPAFSPTRPLPALEVLPEFEHLAEEILVTFVYVDNRNSRKSPSRSPSRKGSN</sequence>
<evidence type="ECO:0000313" key="2">
    <source>
        <dbReference type="EMBL" id="KAF7314977.1"/>
    </source>
</evidence>
<protein>
    <recommendedName>
        <fullName evidence="1">DUF6593 domain-containing protein</fullName>
    </recommendedName>
</protein>
<name>A0A8H6TDX7_9AGAR</name>
<evidence type="ECO:0000313" key="3">
    <source>
        <dbReference type="Proteomes" id="UP000636479"/>
    </source>
</evidence>
<dbReference type="Proteomes" id="UP000636479">
    <property type="component" value="Unassembled WGS sequence"/>
</dbReference>
<dbReference type="InterPro" id="IPR046528">
    <property type="entry name" value="DUF6593"/>
</dbReference>
<feature type="domain" description="DUF6593" evidence="1">
    <location>
        <begin position="45"/>
        <end position="222"/>
    </location>
</feature>
<dbReference type="GeneID" id="59339606"/>
<dbReference type="AlphaFoldDB" id="A0A8H6TDX7"/>
<comment type="caution">
    <text evidence="2">The sequence shown here is derived from an EMBL/GenBank/DDBJ whole genome shotgun (WGS) entry which is preliminary data.</text>
</comment>
<dbReference type="Pfam" id="PF20236">
    <property type="entry name" value="DUF6593"/>
    <property type="match status" value="1"/>
</dbReference>
<accession>A0A8H6TDX7</accession>
<dbReference type="RefSeq" id="XP_037225000.1">
    <property type="nucleotide sequence ID" value="XM_037357090.1"/>
</dbReference>